<evidence type="ECO:0000256" key="1">
    <source>
        <dbReference type="SAM" id="Coils"/>
    </source>
</evidence>
<feature type="region of interest" description="Disordered" evidence="2">
    <location>
        <begin position="27"/>
        <end position="50"/>
    </location>
</feature>
<name>A0AAE0N9D8_9PEZI</name>
<accession>A0AAE0N9D8</accession>
<sequence length="995" mass="107604">MGHHTSTANFQAADFVDQDEVMSDDGLALQPSSAKASGKGKGRGRWTRSKTNKIVKPVPAKPALGRGRRHKIYDSYKAQAAHERCQELKAAFSTLFKMVKPVVQDIADRSIAEITDDPSVVEKAPEFVAVHNFLQNRLDDAVRKARSEREIGLAMAQRVYDAQLIAVHESYKERLANQCEDRYAQLILELETLEHLHNNNLPVDLPAGPRELVGEYLYKDITQEQANSQSQYVEMRNGIEVPFHGKMISELMTMDAQLSPTTPAPKRKAEGQPEGQPSAKIAATAKDDEAISEMPRHTGGLLAAVEALEDSNGTPSASNAPTPNGEPAASPEPADQARASGDVTPKDSQEIPIPRGAGPVDEYGVRIISKRPSRMDIPNNRIMVPNAFEFDNEDIGFRDSTNCTLKGAIKSKRGKYLNKPGSNFMFLDRRVGVWDSTKAEGELDQELVKKHGLHPTLGLFLPTSVNLPEPPKAYVFGWNPVVLVTPNGEEIHASRTIQAARLDRKIEQLEKKAQIKEILRTVCEEEGIAQEEIAPSQEEKEEHRKQILAARNIKPEEVRVKSSPQETPETSREASAAFGMFVSGIIEAASTQEAGEEAARIASARRPPPSRPYDPIRNVFTDNASALQPPTASQDAPSVADANNLLWLANAAENHEQVPSLPEASVMDHFPPGQSTPNVTRKSPRETDFLRTALNPQPRDQAAPTGAQDFPRSPAGAQEYDNSPAGAQEYAGIPGGAQDYLGGTVGLVSGQESGAAAGRTPFLNNGAAKGLPALRPVRSLLNDSPPLPEPHGSPAPQHIGMVVTNSGTFFPPAPTRAFHNAFSVPDQGPGLPLQPFMPQPLGAALQGQHVQQPRQLSPYSLSPPPYHNLPSAPVLAPAIGAAPPPSLEVGVPQTPIASAQPAVSSPRSRPGSSSASSSKYRKLEPAPTPPHRQGYSASGQELRTVQFNYREAIKDYTPVEAPPQHGPTHIRGWAHNNLKKPRSSSKSDAPGEEQP</sequence>
<evidence type="ECO:0000256" key="2">
    <source>
        <dbReference type="SAM" id="MobiDB-lite"/>
    </source>
</evidence>
<dbReference type="EMBL" id="JAULSW010000007">
    <property type="protein sequence ID" value="KAK3375090.1"/>
    <property type="molecule type" value="Genomic_DNA"/>
</dbReference>
<keyword evidence="4" id="KW-1185">Reference proteome</keyword>
<feature type="region of interest" description="Disordered" evidence="2">
    <location>
        <begin position="845"/>
        <end position="865"/>
    </location>
</feature>
<organism evidence="3 4">
    <name type="scientific">Podospora didyma</name>
    <dbReference type="NCBI Taxonomy" id="330526"/>
    <lineage>
        <taxon>Eukaryota</taxon>
        <taxon>Fungi</taxon>
        <taxon>Dikarya</taxon>
        <taxon>Ascomycota</taxon>
        <taxon>Pezizomycotina</taxon>
        <taxon>Sordariomycetes</taxon>
        <taxon>Sordariomycetidae</taxon>
        <taxon>Sordariales</taxon>
        <taxon>Podosporaceae</taxon>
        <taxon>Podospora</taxon>
    </lineage>
</organism>
<reference evidence="3" key="1">
    <citation type="journal article" date="2023" name="Mol. Phylogenet. Evol.">
        <title>Genome-scale phylogeny and comparative genomics of the fungal order Sordariales.</title>
        <authorList>
            <person name="Hensen N."/>
            <person name="Bonometti L."/>
            <person name="Westerberg I."/>
            <person name="Brannstrom I.O."/>
            <person name="Guillou S."/>
            <person name="Cros-Aarteil S."/>
            <person name="Calhoun S."/>
            <person name="Haridas S."/>
            <person name="Kuo A."/>
            <person name="Mondo S."/>
            <person name="Pangilinan J."/>
            <person name="Riley R."/>
            <person name="LaButti K."/>
            <person name="Andreopoulos B."/>
            <person name="Lipzen A."/>
            <person name="Chen C."/>
            <person name="Yan M."/>
            <person name="Daum C."/>
            <person name="Ng V."/>
            <person name="Clum A."/>
            <person name="Steindorff A."/>
            <person name="Ohm R.A."/>
            <person name="Martin F."/>
            <person name="Silar P."/>
            <person name="Natvig D.O."/>
            <person name="Lalanne C."/>
            <person name="Gautier V."/>
            <person name="Ament-Velasquez S.L."/>
            <person name="Kruys A."/>
            <person name="Hutchinson M.I."/>
            <person name="Powell A.J."/>
            <person name="Barry K."/>
            <person name="Miller A.N."/>
            <person name="Grigoriev I.V."/>
            <person name="Debuchy R."/>
            <person name="Gladieux P."/>
            <person name="Hiltunen Thoren M."/>
            <person name="Johannesson H."/>
        </authorList>
    </citation>
    <scope>NUCLEOTIDE SEQUENCE</scope>
    <source>
        <strain evidence="3">CBS 232.78</strain>
    </source>
</reference>
<evidence type="ECO:0000313" key="3">
    <source>
        <dbReference type="EMBL" id="KAK3375090.1"/>
    </source>
</evidence>
<proteinExistence type="predicted"/>
<feature type="region of interest" description="Disordered" evidence="2">
    <location>
        <begin position="593"/>
        <end position="617"/>
    </location>
</feature>
<feature type="region of interest" description="Disordered" evidence="2">
    <location>
        <begin position="663"/>
        <end position="731"/>
    </location>
</feature>
<dbReference type="Proteomes" id="UP001285441">
    <property type="component" value="Unassembled WGS sequence"/>
</dbReference>
<reference evidence="3" key="2">
    <citation type="submission" date="2023-06" db="EMBL/GenBank/DDBJ databases">
        <authorList>
            <consortium name="Lawrence Berkeley National Laboratory"/>
            <person name="Haridas S."/>
            <person name="Hensen N."/>
            <person name="Bonometti L."/>
            <person name="Westerberg I."/>
            <person name="Brannstrom I.O."/>
            <person name="Guillou S."/>
            <person name="Cros-Aarteil S."/>
            <person name="Calhoun S."/>
            <person name="Kuo A."/>
            <person name="Mondo S."/>
            <person name="Pangilinan J."/>
            <person name="Riley R."/>
            <person name="LaButti K."/>
            <person name="Andreopoulos B."/>
            <person name="Lipzen A."/>
            <person name="Chen C."/>
            <person name="Yanf M."/>
            <person name="Daum C."/>
            <person name="Ng V."/>
            <person name="Clum A."/>
            <person name="Steindorff A."/>
            <person name="Ohm R."/>
            <person name="Martin F."/>
            <person name="Silar P."/>
            <person name="Natvig D."/>
            <person name="Lalanne C."/>
            <person name="Gautier V."/>
            <person name="Ament-velasquez S.L."/>
            <person name="Kruys A."/>
            <person name="Hutchinson M.I."/>
            <person name="Powell A.J."/>
            <person name="Barry K."/>
            <person name="Miller A.N."/>
            <person name="Grigoriev I.V."/>
            <person name="Debuchy R."/>
            <person name="Gladieux P."/>
            <person name="Thoren M.H."/>
            <person name="Johannesson H."/>
        </authorList>
    </citation>
    <scope>NUCLEOTIDE SEQUENCE</scope>
    <source>
        <strain evidence="3">CBS 232.78</strain>
    </source>
</reference>
<evidence type="ECO:0000313" key="4">
    <source>
        <dbReference type="Proteomes" id="UP001285441"/>
    </source>
</evidence>
<feature type="coiled-coil region" evidence="1">
    <location>
        <begin position="492"/>
        <end position="526"/>
    </location>
</feature>
<keyword evidence="1" id="KW-0175">Coiled coil</keyword>
<feature type="compositionally biased region" description="Basic residues" evidence="2">
    <location>
        <begin position="38"/>
        <end position="50"/>
    </location>
</feature>
<comment type="caution">
    <text evidence="3">The sequence shown here is derived from an EMBL/GenBank/DDBJ whole genome shotgun (WGS) entry which is preliminary data.</text>
</comment>
<feature type="compositionally biased region" description="Low complexity" evidence="2">
    <location>
        <begin position="851"/>
        <end position="860"/>
    </location>
</feature>
<feature type="region of interest" description="Disordered" evidence="2">
    <location>
        <begin position="258"/>
        <end position="282"/>
    </location>
</feature>
<feature type="compositionally biased region" description="Low complexity" evidence="2">
    <location>
        <begin position="904"/>
        <end position="918"/>
    </location>
</feature>
<feature type="region of interest" description="Disordered" evidence="2">
    <location>
        <begin position="532"/>
        <end position="573"/>
    </location>
</feature>
<feature type="region of interest" description="Disordered" evidence="2">
    <location>
        <begin position="310"/>
        <end position="360"/>
    </location>
</feature>
<gene>
    <name evidence="3" type="ORF">B0H63DRAFT_481825</name>
</gene>
<feature type="compositionally biased region" description="Polar residues" evidence="2">
    <location>
        <begin position="311"/>
        <end position="322"/>
    </location>
</feature>
<feature type="region of interest" description="Disordered" evidence="2">
    <location>
        <begin position="898"/>
        <end position="940"/>
    </location>
</feature>
<dbReference type="AlphaFoldDB" id="A0AAE0N9D8"/>
<feature type="region of interest" description="Disordered" evidence="2">
    <location>
        <begin position="955"/>
        <end position="995"/>
    </location>
</feature>
<protein>
    <submittedName>
        <fullName evidence="3">Uncharacterized protein</fullName>
    </submittedName>
</protein>